<sequence length="185" mass="20791">MSNTHSPAEVLERHCFCRSRKFTFEVNQYRLPHGAVAVMGTVRHPGGALAVPVTPSGHLVLVKQYRFATEKYLLEFPAGTVEDHENPFKTIEREIQEETGYRAHQWQPLGEFYIAPGYSDEVIYAYLATDLEPLATPPAQDDDEHIETLEFSIPDFEAAIRSGQVVDAKTITSFYLALPYLSATS</sequence>
<evidence type="ECO:0000259" key="3">
    <source>
        <dbReference type="PROSITE" id="PS51462"/>
    </source>
</evidence>
<dbReference type="Gene3D" id="3.90.79.10">
    <property type="entry name" value="Nucleoside Triphosphate Pyrophosphohydrolase"/>
    <property type="match status" value="1"/>
</dbReference>
<name>A0A2D2PZE7_PARLV</name>
<dbReference type="GO" id="GO:0006753">
    <property type="term" value="P:nucleoside phosphate metabolic process"/>
    <property type="evidence" value="ECO:0007669"/>
    <property type="project" value="TreeGrafter"/>
</dbReference>
<dbReference type="PROSITE" id="PS51462">
    <property type="entry name" value="NUDIX"/>
    <property type="match status" value="1"/>
</dbReference>
<keyword evidence="5" id="KW-1185">Reference proteome</keyword>
<dbReference type="PANTHER" id="PTHR11839">
    <property type="entry name" value="UDP/ADP-SUGAR PYROPHOSPHATASE"/>
    <property type="match status" value="1"/>
</dbReference>
<dbReference type="OrthoDB" id="9806150at2"/>
<feature type="domain" description="Nudix hydrolase" evidence="3">
    <location>
        <begin position="42"/>
        <end position="178"/>
    </location>
</feature>
<evidence type="ECO:0000313" key="4">
    <source>
        <dbReference type="EMBL" id="ATS17622.1"/>
    </source>
</evidence>
<gene>
    <name evidence="4" type="ORF">BRW62_01425</name>
</gene>
<proteinExistence type="predicted"/>
<reference evidence="4 5" key="1">
    <citation type="submission" date="2016-11" db="EMBL/GenBank/DDBJ databases">
        <title>Complete genome sequence of thermophilic cyanobacteria strain Synechococcus sp. PCC6715.</title>
        <authorList>
            <person name="Tang J."/>
            <person name="Daroch M."/>
            <person name="Liang Y."/>
            <person name="Jiang D."/>
            <person name="Shah M."/>
        </authorList>
    </citation>
    <scope>NUCLEOTIDE SEQUENCE [LARGE SCALE GENOMIC DNA]</scope>
    <source>
        <strain evidence="4 5">PCC 6715</strain>
    </source>
</reference>
<evidence type="ECO:0000313" key="5">
    <source>
        <dbReference type="Proteomes" id="UP000231057"/>
    </source>
</evidence>
<dbReference type="InterPro" id="IPR000086">
    <property type="entry name" value="NUDIX_hydrolase_dom"/>
</dbReference>
<dbReference type="GO" id="GO:0016787">
    <property type="term" value="F:hydrolase activity"/>
    <property type="evidence" value="ECO:0007669"/>
    <property type="project" value="UniProtKB-KW"/>
</dbReference>
<dbReference type="PROSITE" id="PS00893">
    <property type="entry name" value="NUDIX_BOX"/>
    <property type="match status" value="1"/>
</dbReference>
<evidence type="ECO:0000256" key="1">
    <source>
        <dbReference type="ARBA" id="ARBA00001946"/>
    </source>
</evidence>
<organism evidence="4 5">
    <name type="scientific">Parathermosynechococcus lividus PCC 6715</name>
    <dbReference type="NCBI Taxonomy" id="1917166"/>
    <lineage>
        <taxon>Bacteria</taxon>
        <taxon>Bacillati</taxon>
        <taxon>Cyanobacteriota</taxon>
        <taxon>Cyanophyceae</taxon>
        <taxon>Acaryochloridales</taxon>
        <taxon>Thermosynechococcaceae</taxon>
        <taxon>Parathermosynechococcus</taxon>
    </lineage>
</organism>
<dbReference type="GO" id="GO:0005829">
    <property type="term" value="C:cytosol"/>
    <property type="evidence" value="ECO:0007669"/>
    <property type="project" value="TreeGrafter"/>
</dbReference>
<dbReference type="InterPro" id="IPR015797">
    <property type="entry name" value="NUDIX_hydrolase-like_dom_sf"/>
</dbReference>
<keyword evidence="2 4" id="KW-0378">Hydrolase</keyword>
<dbReference type="AlphaFoldDB" id="A0A2D2PZE7"/>
<dbReference type="SUPFAM" id="SSF55811">
    <property type="entry name" value="Nudix"/>
    <property type="match status" value="1"/>
</dbReference>
<dbReference type="CDD" id="cd03424">
    <property type="entry name" value="NUDIX_ADPRase_Nudt5_UGPPase_Nudt14"/>
    <property type="match status" value="1"/>
</dbReference>
<reference evidence="5" key="2">
    <citation type="journal article" date="2022" name="Front. Microbiol.">
        <title>Comparative Genomic Analysis Revealed Distinct Molecular Components and Organization of CO2-Concentrating Mechanism in Thermophilic Cyanobacteria.</title>
        <authorList>
            <person name="Tang J."/>
            <person name="Zhou H."/>
            <person name="Yao D."/>
            <person name="Riaz S."/>
            <person name="You D."/>
            <person name="Klepacz-Smolka A."/>
            <person name="Daroch M."/>
        </authorList>
    </citation>
    <scope>NUCLEOTIDE SEQUENCE [LARGE SCALE GENOMIC DNA]</scope>
    <source>
        <strain evidence="5">PCC 6715</strain>
    </source>
</reference>
<dbReference type="RefSeq" id="WP_099797842.1">
    <property type="nucleotide sequence ID" value="NZ_CP018092.1"/>
</dbReference>
<dbReference type="GO" id="GO:0019693">
    <property type="term" value="P:ribose phosphate metabolic process"/>
    <property type="evidence" value="ECO:0007669"/>
    <property type="project" value="TreeGrafter"/>
</dbReference>
<dbReference type="Pfam" id="PF00293">
    <property type="entry name" value="NUDIX"/>
    <property type="match status" value="1"/>
</dbReference>
<evidence type="ECO:0000256" key="2">
    <source>
        <dbReference type="ARBA" id="ARBA00022801"/>
    </source>
</evidence>
<dbReference type="EMBL" id="CP018092">
    <property type="protein sequence ID" value="ATS17622.1"/>
    <property type="molecule type" value="Genomic_DNA"/>
</dbReference>
<dbReference type="KEGG" id="slw:BRW62_01425"/>
<dbReference type="InterPro" id="IPR020084">
    <property type="entry name" value="NUDIX_hydrolase_CS"/>
</dbReference>
<dbReference type="PANTHER" id="PTHR11839:SF18">
    <property type="entry name" value="NUDIX HYDROLASE DOMAIN-CONTAINING PROTEIN"/>
    <property type="match status" value="1"/>
</dbReference>
<protein>
    <submittedName>
        <fullName evidence="4">NUDIX hydrolase</fullName>
    </submittedName>
</protein>
<accession>A0A2D2PZE7</accession>
<comment type="cofactor">
    <cofactor evidence="1">
        <name>Mg(2+)</name>
        <dbReference type="ChEBI" id="CHEBI:18420"/>
    </cofactor>
</comment>
<dbReference type="Proteomes" id="UP000231057">
    <property type="component" value="Chromosome"/>
</dbReference>